<evidence type="ECO:0000256" key="1">
    <source>
        <dbReference type="SAM" id="MobiDB-lite"/>
    </source>
</evidence>
<proteinExistence type="predicted"/>
<dbReference type="AlphaFoldDB" id="A0A087AN04"/>
<dbReference type="Gene3D" id="1.20.1250.20">
    <property type="entry name" value="MFS general substrate transporter like domains"/>
    <property type="match status" value="1"/>
</dbReference>
<gene>
    <name evidence="3" type="ORF">BCUN_2179</name>
</gene>
<feature type="transmembrane region" description="Helical" evidence="2">
    <location>
        <begin position="174"/>
        <end position="199"/>
    </location>
</feature>
<sequence>MFTAIKDIGSRVFGGYAQLLRIPHTARFAVGSVIACMPFPMVGMTMTIMTQQYYGNYSLAGALCAVQAIAGAVLGPVLGTLVDRFGQRQVSIPTIVVWMCAATAFVSCVLAHVPEWILFCIVPFLAAVPPWGAMSRARWTYLMGNDRQGVNRALSLSGVFDEAMWVVGNPLASTLAVISGVLSFSFTGACVLIGALMFLTELTTCSPSQTQLAAREGMTRAEYRAREDERAKRKRALSARDDARAAARSRGESAEAVERAGREAEEKALSGHKDSIWGPGLVAVCATWFGLGAFQSAAGISIVAFATEAQMKQYTGFVFACFSISSLVGALLYGAKNWRIPLWKRFYFCLAVVNLGIGSFMFARHLWVIMVIYLVIGVCQSPTWGNGNQLMLHLVPQSRFTEGMAWMGAMNAIGGSMGNAVAGVAIDHAGSRGGFAVVTGLALVSLAIALCGIKQIKASTETPVLTEISVTPEGAEEVAEAQEAVAR</sequence>
<comment type="caution">
    <text evidence="3">The sequence shown here is derived from an EMBL/GenBank/DDBJ whole genome shotgun (WGS) entry which is preliminary data.</text>
</comment>
<reference evidence="3 4" key="1">
    <citation type="submission" date="2014-03" db="EMBL/GenBank/DDBJ databases">
        <title>Genomics of Bifidobacteria.</title>
        <authorList>
            <person name="Ventura M."/>
            <person name="Milani C."/>
            <person name="Lugli G.A."/>
        </authorList>
    </citation>
    <scope>NUCLEOTIDE SEQUENCE [LARGE SCALE GENOMIC DNA]</scope>
    <source>
        <strain evidence="3 4">LMG 10738</strain>
    </source>
</reference>
<dbReference type="Proteomes" id="UP000029067">
    <property type="component" value="Unassembled WGS sequence"/>
</dbReference>
<dbReference type="RefSeq" id="WP_051920995.1">
    <property type="nucleotide sequence ID" value="NZ_JGYV01000023.1"/>
</dbReference>
<keyword evidence="4" id="KW-1185">Reference proteome</keyword>
<feature type="transmembrane region" description="Helical" evidence="2">
    <location>
        <begin position="90"/>
        <end position="110"/>
    </location>
</feature>
<dbReference type="STRING" id="1688.BCUN_2179"/>
<dbReference type="EMBL" id="JGYV01000023">
    <property type="protein sequence ID" value="KFI60154.1"/>
    <property type="molecule type" value="Genomic_DNA"/>
</dbReference>
<feature type="transmembrane region" description="Helical" evidence="2">
    <location>
        <begin position="28"/>
        <end position="48"/>
    </location>
</feature>
<feature type="transmembrane region" description="Helical" evidence="2">
    <location>
        <begin position="342"/>
        <end position="360"/>
    </location>
</feature>
<dbReference type="InterPro" id="IPR011701">
    <property type="entry name" value="MFS"/>
</dbReference>
<dbReference type="SUPFAM" id="SSF103473">
    <property type="entry name" value="MFS general substrate transporter"/>
    <property type="match status" value="1"/>
</dbReference>
<name>A0A087AN04_9BIFI</name>
<dbReference type="PANTHER" id="PTHR23542:SF1">
    <property type="entry name" value="MAJOR FACILITATOR SUPERFAMILY (MFS) PROFILE DOMAIN-CONTAINING PROTEIN"/>
    <property type="match status" value="1"/>
</dbReference>
<feature type="transmembrane region" description="Helical" evidence="2">
    <location>
        <begin position="54"/>
        <end position="78"/>
    </location>
</feature>
<feature type="transmembrane region" description="Helical" evidence="2">
    <location>
        <begin position="317"/>
        <end position="335"/>
    </location>
</feature>
<dbReference type="eggNOG" id="COG2814">
    <property type="taxonomic scope" value="Bacteria"/>
</dbReference>
<evidence type="ECO:0000313" key="4">
    <source>
        <dbReference type="Proteomes" id="UP000029067"/>
    </source>
</evidence>
<keyword evidence="2" id="KW-0472">Membrane</keyword>
<evidence type="ECO:0000313" key="3">
    <source>
        <dbReference type="EMBL" id="KFI60154.1"/>
    </source>
</evidence>
<dbReference type="Pfam" id="PF07690">
    <property type="entry name" value="MFS_1"/>
    <property type="match status" value="1"/>
</dbReference>
<protein>
    <submittedName>
        <fullName evidence="3">Tetracycline resistance protein</fullName>
    </submittedName>
</protein>
<feature type="region of interest" description="Disordered" evidence="1">
    <location>
        <begin position="224"/>
        <end position="258"/>
    </location>
</feature>
<accession>A0A087AN04</accession>
<keyword evidence="2" id="KW-0812">Transmembrane</keyword>
<dbReference type="OrthoDB" id="9180256at2"/>
<feature type="compositionally biased region" description="Basic and acidic residues" evidence="1">
    <location>
        <begin position="238"/>
        <end position="258"/>
    </location>
</feature>
<feature type="transmembrane region" description="Helical" evidence="2">
    <location>
        <begin position="281"/>
        <end position="305"/>
    </location>
</feature>
<dbReference type="InterPro" id="IPR036259">
    <property type="entry name" value="MFS_trans_sf"/>
</dbReference>
<organism evidence="3 4">
    <name type="scientific">Bifidobacterium cuniculi</name>
    <dbReference type="NCBI Taxonomy" id="1688"/>
    <lineage>
        <taxon>Bacteria</taxon>
        <taxon>Bacillati</taxon>
        <taxon>Actinomycetota</taxon>
        <taxon>Actinomycetes</taxon>
        <taxon>Bifidobacteriales</taxon>
        <taxon>Bifidobacteriaceae</taxon>
        <taxon>Bifidobacterium</taxon>
    </lineage>
</organism>
<dbReference type="PANTHER" id="PTHR23542">
    <property type="match status" value="1"/>
</dbReference>
<evidence type="ECO:0000256" key="2">
    <source>
        <dbReference type="SAM" id="Phobius"/>
    </source>
</evidence>
<keyword evidence="2" id="KW-1133">Transmembrane helix</keyword>
<dbReference type="GO" id="GO:0022857">
    <property type="term" value="F:transmembrane transporter activity"/>
    <property type="evidence" value="ECO:0007669"/>
    <property type="project" value="InterPro"/>
</dbReference>
<feature type="transmembrane region" description="Helical" evidence="2">
    <location>
        <begin position="405"/>
        <end position="426"/>
    </location>
</feature>
<feature type="transmembrane region" description="Helical" evidence="2">
    <location>
        <begin position="432"/>
        <end position="453"/>
    </location>
</feature>